<keyword evidence="2" id="KW-0812">Transmembrane</keyword>
<dbReference type="RefSeq" id="WP_204022616.1">
    <property type="nucleotide sequence ID" value="NZ_BOOW01000009.1"/>
</dbReference>
<gene>
    <name evidence="3" type="ORF">Ssi02_15390</name>
</gene>
<sequence>MDDDEIPPPRRSRRGRWGNRTEDQEADEWNSWLTEESDDPSPPPEGLPAGRNRLSARFPGIGRPSFVRPYSDPDPADVGDAESRGVPPPSGRWYGAAVQPAADDEDSARRRGPRFYLLVVLTAGVVAAAAFGGWWYISSGSNGDGQTDLATGIGYPVPDGWHTELLPPVTGFTTAVRSGGAVLMIGPTSAIPDGTKPDKMAVELTDLYSGLLLHGDKVDVVEDRPFNVAGFTGHSRSVLAKYRDVVNRPAFMRVLVLTGTERDAVVVALSQPDEPGLRTDIDDIMSGLSLDP</sequence>
<comment type="caution">
    <text evidence="3">The sequence shown here is derived from an EMBL/GenBank/DDBJ whole genome shotgun (WGS) entry which is preliminary data.</text>
</comment>
<keyword evidence="2" id="KW-0472">Membrane</keyword>
<dbReference type="AlphaFoldDB" id="A0A919V590"/>
<protein>
    <submittedName>
        <fullName evidence="3">Uncharacterized protein</fullName>
    </submittedName>
</protein>
<keyword evidence="4" id="KW-1185">Reference proteome</keyword>
<keyword evidence="2" id="KW-1133">Transmembrane helix</keyword>
<reference evidence="3" key="1">
    <citation type="submission" date="2021-01" db="EMBL/GenBank/DDBJ databases">
        <title>Whole genome shotgun sequence of Sinosporangium siamense NBRC 109515.</title>
        <authorList>
            <person name="Komaki H."/>
            <person name="Tamura T."/>
        </authorList>
    </citation>
    <scope>NUCLEOTIDE SEQUENCE</scope>
    <source>
        <strain evidence="3">NBRC 109515</strain>
    </source>
</reference>
<dbReference type="EMBL" id="BOOW01000009">
    <property type="protein sequence ID" value="GII91308.1"/>
    <property type="molecule type" value="Genomic_DNA"/>
</dbReference>
<dbReference type="Proteomes" id="UP000606172">
    <property type="component" value="Unassembled WGS sequence"/>
</dbReference>
<organism evidence="3 4">
    <name type="scientific">Sinosporangium siamense</name>
    <dbReference type="NCBI Taxonomy" id="1367973"/>
    <lineage>
        <taxon>Bacteria</taxon>
        <taxon>Bacillati</taxon>
        <taxon>Actinomycetota</taxon>
        <taxon>Actinomycetes</taxon>
        <taxon>Streptosporangiales</taxon>
        <taxon>Streptosporangiaceae</taxon>
        <taxon>Sinosporangium</taxon>
    </lineage>
</organism>
<evidence type="ECO:0000256" key="1">
    <source>
        <dbReference type="SAM" id="MobiDB-lite"/>
    </source>
</evidence>
<feature type="transmembrane region" description="Helical" evidence="2">
    <location>
        <begin position="115"/>
        <end position="137"/>
    </location>
</feature>
<feature type="region of interest" description="Disordered" evidence="1">
    <location>
        <begin position="1"/>
        <end position="107"/>
    </location>
</feature>
<accession>A0A919V590</accession>
<evidence type="ECO:0000313" key="4">
    <source>
        <dbReference type="Proteomes" id="UP000606172"/>
    </source>
</evidence>
<evidence type="ECO:0000313" key="3">
    <source>
        <dbReference type="EMBL" id="GII91308.1"/>
    </source>
</evidence>
<evidence type="ECO:0000256" key="2">
    <source>
        <dbReference type="SAM" id="Phobius"/>
    </source>
</evidence>
<proteinExistence type="predicted"/>
<name>A0A919V590_9ACTN</name>